<evidence type="ECO:0000313" key="6">
    <source>
        <dbReference type="Proteomes" id="UP000185639"/>
    </source>
</evidence>
<dbReference type="InterPro" id="IPR036428">
    <property type="entry name" value="PCD_sf"/>
</dbReference>
<keyword evidence="4" id="KW-0456">Lyase</keyword>
<protein>
    <recommendedName>
        <fullName evidence="3">4a-hydroxytetrahydrobiopterin dehydratase</fullName>
        <ecNumber evidence="3">4.2.1.96</ecNumber>
    </recommendedName>
</protein>
<dbReference type="EMBL" id="FTOH01000005">
    <property type="protein sequence ID" value="SIS84469.1"/>
    <property type="molecule type" value="Genomic_DNA"/>
</dbReference>
<dbReference type="EC" id="4.2.1.96" evidence="3"/>
<evidence type="ECO:0000256" key="2">
    <source>
        <dbReference type="ARBA" id="ARBA00006472"/>
    </source>
</evidence>
<dbReference type="OrthoDB" id="5294615at2"/>
<dbReference type="CDD" id="cd00488">
    <property type="entry name" value="PCD_DCoH"/>
    <property type="match status" value="1"/>
</dbReference>
<reference evidence="6" key="1">
    <citation type="submission" date="2017-01" db="EMBL/GenBank/DDBJ databases">
        <authorList>
            <person name="Varghese N."/>
            <person name="Submissions S."/>
        </authorList>
    </citation>
    <scope>NUCLEOTIDE SEQUENCE [LARGE SCALE GENOMIC DNA]</scope>
    <source>
        <strain evidence="6">DSM 24913</strain>
    </source>
</reference>
<name>A0A1N7MEQ6_9GAMM</name>
<evidence type="ECO:0000256" key="3">
    <source>
        <dbReference type="ARBA" id="ARBA00013252"/>
    </source>
</evidence>
<dbReference type="PANTHER" id="PTHR12599:SF0">
    <property type="entry name" value="PTERIN-4-ALPHA-CARBINOLAMINE DEHYDRATASE"/>
    <property type="match status" value="1"/>
</dbReference>
<keyword evidence="6" id="KW-1185">Reference proteome</keyword>
<evidence type="ECO:0000313" key="5">
    <source>
        <dbReference type="EMBL" id="SIS84469.1"/>
    </source>
</evidence>
<comment type="similarity">
    <text evidence="2">Belongs to the pterin-4-alpha-carbinolamine dehydratase family.</text>
</comment>
<dbReference type="AlphaFoldDB" id="A0A1N7MEQ6"/>
<dbReference type="InterPro" id="IPR001533">
    <property type="entry name" value="Pterin_deHydtase"/>
</dbReference>
<organism evidence="5 6">
    <name type="scientific">Thalassolituus maritimus</name>
    <dbReference type="NCBI Taxonomy" id="484498"/>
    <lineage>
        <taxon>Bacteria</taxon>
        <taxon>Pseudomonadati</taxon>
        <taxon>Pseudomonadota</taxon>
        <taxon>Gammaproteobacteria</taxon>
        <taxon>Oceanospirillales</taxon>
        <taxon>Oceanospirillaceae</taxon>
        <taxon>Thalassolituus</taxon>
    </lineage>
</organism>
<dbReference type="Proteomes" id="UP000185639">
    <property type="component" value="Unassembled WGS sequence"/>
</dbReference>
<dbReference type="STRING" id="484498.SAMN05421686_105132"/>
<sequence>MTDVLTEEELKSHLIRYPEWHRESVGGVACVRRIWIFDNFIDAFRFAGRVAELAEKYNHHPQLTVSWGELAVAWWSHDAGGVTQADLEMVALCDHLST</sequence>
<dbReference type="GO" id="GO:0008124">
    <property type="term" value="F:4-alpha-hydroxytetrahydrobiopterin dehydratase activity"/>
    <property type="evidence" value="ECO:0007669"/>
    <property type="project" value="UniProtKB-EC"/>
</dbReference>
<dbReference type="PANTHER" id="PTHR12599">
    <property type="entry name" value="PTERIN-4-ALPHA-CARBINOLAMINE DEHYDRATASE"/>
    <property type="match status" value="1"/>
</dbReference>
<dbReference type="Pfam" id="PF01329">
    <property type="entry name" value="Pterin_4a"/>
    <property type="match status" value="1"/>
</dbReference>
<dbReference type="RefSeq" id="WP_076515447.1">
    <property type="nucleotide sequence ID" value="NZ_FTOH01000005.1"/>
</dbReference>
<gene>
    <name evidence="5" type="ORF">SAMN05421686_105132</name>
</gene>
<evidence type="ECO:0000256" key="4">
    <source>
        <dbReference type="ARBA" id="ARBA00023239"/>
    </source>
</evidence>
<dbReference type="Gene3D" id="3.30.1360.20">
    <property type="entry name" value="Transcriptional coactivator/pterin dehydratase"/>
    <property type="match status" value="1"/>
</dbReference>
<evidence type="ECO:0000256" key="1">
    <source>
        <dbReference type="ARBA" id="ARBA00001554"/>
    </source>
</evidence>
<proteinExistence type="inferred from homology"/>
<dbReference type="GO" id="GO:0006729">
    <property type="term" value="P:tetrahydrobiopterin biosynthetic process"/>
    <property type="evidence" value="ECO:0007669"/>
    <property type="project" value="InterPro"/>
</dbReference>
<accession>A0A1N7MEQ6</accession>
<dbReference type="SUPFAM" id="SSF55248">
    <property type="entry name" value="PCD-like"/>
    <property type="match status" value="1"/>
</dbReference>
<comment type="catalytic activity">
    <reaction evidence="1">
        <text>(4aS,6R)-4a-hydroxy-L-erythro-5,6,7,8-tetrahydrobiopterin = (6R)-L-erythro-6,7-dihydrobiopterin + H2O</text>
        <dbReference type="Rhea" id="RHEA:11920"/>
        <dbReference type="ChEBI" id="CHEBI:15377"/>
        <dbReference type="ChEBI" id="CHEBI:15642"/>
        <dbReference type="ChEBI" id="CHEBI:43120"/>
        <dbReference type="EC" id="4.2.1.96"/>
    </reaction>
</comment>